<evidence type="ECO:0000313" key="3">
    <source>
        <dbReference type="Proteomes" id="UP001153678"/>
    </source>
</evidence>
<feature type="transmembrane region" description="Helical" evidence="1">
    <location>
        <begin position="53"/>
        <end position="71"/>
    </location>
</feature>
<proteinExistence type="predicted"/>
<organism evidence="2 3">
    <name type="scientific">Funneliformis geosporum</name>
    <dbReference type="NCBI Taxonomy" id="1117311"/>
    <lineage>
        <taxon>Eukaryota</taxon>
        <taxon>Fungi</taxon>
        <taxon>Fungi incertae sedis</taxon>
        <taxon>Mucoromycota</taxon>
        <taxon>Glomeromycotina</taxon>
        <taxon>Glomeromycetes</taxon>
        <taxon>Glomerales</taxon>
        <taxon>Glomeraceae</taxon>
        <taxon>Funneliformis</taxon>
    </lineage>
</organism>
<dbReference type="OrthoDB" id="2690740at2759"/>
<comment type="caution">
    <text evidence="2">The sequence shown here is derived from an EMBL/GenBank/DDBJ whole genome shotgun (WGS) entry which is preliminary data.</text>
</comment>
<keyword evidence="1" id="KW-1133">Transmembrane helix</keyword>
<dbReference type="Proteomes" id="UP001153678">
    <property type="component" value="Unassembled WGS sequence"/>
</dbReference>
<protein>
    <submittedName>
        <fullName evidence="2">637_t:CDS:1</fullName>
    </submittedName>
</protein>
<feature type="non-terminal residue" evidence="2">
    <location>
        <position position="1"/>
    </location>
</feature>
<accession>A0A9W4X438</accession>
<name>A0A9W4X438_9GLOM</name>
<keyword evidence="1" id="KW-0812">Transmembrane</keyword>
<evidence type="ECO:0000256" key="1">
    <source>
        <dbReference type="SAM" id="Phobius"/>
    </source>
</evidence>
<reference evidence="2" key="1">
    <citation type="submission" date="2022-08" db="EMBL/GenBank/DDBJ databases">
        <authorList>
            <person name="Kallberg Y."/>
            <person name="Tangrot J."/>
            <person name="Rosling A."/>
        </authorList>
    </citation>
    <scope>NUCLEOTIDE SEQUENCE</scope>
    <source>
        <strain evidence="2">Wild A</strain>
    </source>
</reference>
<dbReference type="AlphaFoldDB" id="A0A9W4X438"/>
<evidence type="ECO:0000313" key="2">
    <source>
        <dbReference type="EMBL" id="CAI2193697.1"/>
    </source>
</evidence>
<dbReference type="EMBL" id="CAMKVN010009949">
    <property type="protein sequence ID" value="CAI2193697.1"/>
    <property type="molecule type" value="Genomic_DNA"/>
</dbReference>
<keyword evidence="1" id="KW-0472">Membrane</keyword>
<sequence length="79" mass="8977">KADQLNILRQGGTDPHKDNVDCMNAFYAIVVFGDFEGGDLVLSEIVITIEIKGGYIILLIIGNRFAIVYYLRKYFYNEV</sequence>
<keyword evidence="3" id="KW-1185">Reference proteome</keyword>
<gene>
    <name evidence="2" type="ORF">FWILDA_LOCUS16206</name>
</gene>
<dbReference type="Gene3D" id="3.60.130.30">
    <property type="match status" value="1"/>
</dbReference>